<comment type="caution">
    <text evidence="1">The sequence shown here is derived from an EMBL/GenBank/DDBJ whole genome shotgun (WGS) entry which is preliminary data.</text>
</comment>
<name>A0A3S0Q3V9_9FLAO</name>
<evidence type="ECO:0000313" key="1">
    <source>
        <dbReference type="EMBL" id="RTZ45986.1"/>
    </source>
</evidence>
<gene>
    <name evidence="1" type="ORF">EJ377_15145</name>
</gene>
<proteinExistence type="predicted"/>
<sequence length="59" mass="6896">MISLTELKAIPTDDLDFERLYSRNPFPTSELIKIMDALIQMLNGSWTSTNLYLDINYRL</sequence>
<reference evidence="1 2" key="1">
    <citation type="submission" date="2018-12" db="EMBL/GenBank/DDBJ databases">
        <title>Draft Genome Sequence of Chryseobacterium arthrosphaerae strain ED882-96 Isolated from the Blood of a Patient with Liver Cirrhosis in Taiwan.</title>
        <authorList>
            <person name="Lin J.-N."/>
            <person name="Lai C.-H."/>
            <person name="Yang C.-H."/>
            <person name="Huang Y.-H."/>
        </authorList>
    </citation>
    <scope>NUCLEOTIDE SEQUENCE [LARGE SCALE GENOMIC DNA]</scope>
    <source>
        <strain evidence="1 2">ED882-96</strain>
    </source>
</reference>
<dbReference type="EMBL" id="RYFC01000003">
    <property type="protein sequence ID" value="RTZ45986.1"/>
    <property type="molecule type" value="Genomic_DNA"/>
</dbReference>
<evidence type="ECO:0000313" key="2">
    <source>
        <dbReference type="Proteomes" id="UP000276953"/>
    </source>
</evidence>
<organism evidence="1 2">
    <name type="scientific">Chryseobacterium arthrosphaerae</name>
    <dbReference type="NCBI Taxonomy" id="651561"/>
    <lineage>
        <taxon>Bacteria</taxon>
        <taxon>Pseudomonadati</taxon>
        <taxon>Bacteroidota</taxon>
        <taxon>Flavobacteriia</taxon>
        <taxon>Flavobacteriales</taxon>
        <taxon>Weeksellaceae</taxon>
        <taxon>Chryseobacterium group</taxon>
        <taxon>Chryseobacterium</taxon>
    </lineage>
</organism>
<protein>
    <submittedName>
        <fullName evidence="1">Uncharacterized protein</fullName>
    </submittedName>
</protein>
<dbReference type="Proteomes" id="UP000276953">
    <property type="component" value="Unassembled WGS sequence"/>
</dbReference>
<dbReference type="AlphaFoldDB" id="A0A3S0Q3V9"/>
<accession>A0A3S0Q3V9</accession>